<protein>
    <submittedName>
        <fullName evidence="1">Uncharacterized protein</fullName>
    </submittedName>
</protein>
<dbReference type="EMBL" id="CP068053">
    <property type="protein sequence ID" value="QQT00367.1"/>
    <property type="molecule type" value="Genomic_DNA"/>
</dbReference>
<gene>
    <name evidence="1" type="ORF">I6J18_22855</name>
</gene>
<evidence type="ECO:0000313" key="2">
    <source>
        <dbReference type="Proteomes" id="UP000595254"/>
    </source>
</evidence>
<accession>A0A974NMF8</accession>
<proteinExistence type="predicted"/>
<dbReference type="KEGG" id="ppsr:I6J18_22855"/>
<evidence type="ECO:0000313" key="1">
    <source>
        <dbReference type="EMBL" id="QQT00367.1"/>
    </source>
</evidence>
<dbReference type="Proteomes" id="UP000595254">
    <property type="component" value="Chromosome"/>
</dbReference>
<sequence>MESREVEYVFEAAGYDFLYRNFHYQVYVSGLFEQIDNPALLEKFLECYGFEPEQSLIFDEFAFHFRIFENLYHKNNLKHDPDFYWH</sequence>
<organism evidence="1 2">
    <name type="scientific">Peribacillus psychrosaccharolyticus</name>
    <name type="common">Bacillus psychrosaccharolyticus</name>
    <dbReference type="NCBI Taxonomy" id="1407"/>
    <lineage>
        <taxon>Bacteria</taxon>
        <taxon>Bacillati</taxon>
        <taxon>Bacillota</taxon>
        <taxon>Bacilli</taxon>
        <taxon>Bacillales</taxon>
        <taxon>Bacillaceae</taxon>
        <taxon>Peribacillus</taxon>
    </lineage>
</organism>
<dbReference type="AlphaFoldDB" id="A0A974NMF8"/>
<dbReference type="RefSeq" id="WP_040376119.1">
    <property type="nucleotide sequence ID" value="NZ_CP068053.1"/>
</dbReference>
<keyword evidence="2" id="KW-1185">Reference proteome</keyword>
<name>A0A974NMF8_PERPY</name>
<reference evidence="1 2" key="1">
    <citation type="submission" date="2021-01" db="EMBL/GenBank/DDBJ databases">
        <title>FDA dAtabase for Regulatory Grade micrObial Sequences (FDA-ARGOS): Supporting development and validation of Infectious Disease Dx tests.</title>
        <authorList>
            <person name="Nelson B."/>
            <person name="Plummer A."/>
            <person name="Tallon L."/>
            <person name="Sadzewicz L."/>
            <person name="Zhao X."/>
            <person name="Boylan J."/>
            <person name="Ott S."/>
            <person name="Bowen H."/>
            <person name="Vavikolanu K."/>
            <person name="Mehta A."/>
            <person name="Aluvathingal J."/>
            <person name="Nadendla S."/>
            <person name="Myers T."/>
            <person name="Yan Y."/>
            <person name="Sichtig H."/>
        </authorList>
    </citation>
    <scope>NUCLEOTIDE SEQUENCE [LARGE SCALE GENOMIC DNA]</scope>
    <source>
        <strain evidence="1 2">FDAARGOS_1161</strain>
    </source>
</reference>